<comment type="similarity">
    <text evidence="3">Belongs to the gas vesicle GvpK family.</text>
</comment>
<keyword evidence="1" id="KW-0304">Gas vesicle</keyword>
<dbReference type="GO" id="GO:0031411">
    <property type="term" value="C:gas vesicle"/>
    <property type="evidence" value="ECO:0007669"/>
    <property type="project" value="UniProtKB-SubCell"/>
</dbReference>
<comment type="subcellular location">
    <subcellularLocation>
        <location evidence="2">Gas vesicle</location>
    </subcellularLocation>
</comment>
<sequence length="101" mass="11702">MKTAAVKSSRRWWIVERLSLDKSDVEQGLAKLVLTIIELLRQLMERQAMRKVENDSLSDDQLEELGLTLMRLEEKMLELKVIFGLEHEDLNIELGPLGKLL</sequence>
<organism evidence="4 5">
    <name type="scientific">Fictibacillus enclensis</name>
    <dbReference type="NCBI Taxonomy" id="1017270"/>
    <lineage>
        <taxon>Bacteria</taxon>
        <taxon>Bacillati</taxon>
        <taxon>Bacillota</taxon>
        <taxon>Bacilli</taxon>
        <taxon>Bacillales</taxon>
        <taxon>Fictibacillaceae</taxon>
        <taxon>Fictibacillus</taxon>
    </lineage>
</organism>
<dbReference type="AlphaFoldDB" id="A0A0V8J2D9"/>
<comment type="caution">
    <text evidence="4">The sequence shown here is derived from an EMBL/GenBank/DDBJ whole genome shotgun (WGS) entry which is preliminary data.</text>
</comment>
<dbReference type="OrthoDB" id="1448580at2"/>
<protein>
    <submittedName>
        <fullName evidence="4">Gas vesicle protein GvpK</fullName>
    </submittedName>
</protein>
<gene>
    <name evidence="4" type="ORF">AS030_18875</name>
</gene>
<keyword evidence="5" id="KW-1185">Reference proteome</keyword>
<dbReference type="InterPro" id="IPR007805">
    <property type="entry name" value="GvpK"/>
</dbReference>
<dbReference type="PANTHER" id="PTHR40137">
    <property type="entry name" value="PROTEIN GVPK 1"/>
    <property type="match status" value="1"/>
</dbReference>
<reference evidence="4 5" key="1">
    <citation type="journal article" date="2014" name="Antonie Van Leeuwenhoek">
        <title>Fictibacillus enclensis sp. nov., isolated from marine sediment.</title>
        <authorList>
            <person name="Dastager S.G."/>
            <person name="Mawlankar R."/>
            <person name="Srinivasan K."/>
            <person name="Tang S.K."/>
            <person name="Lee J.C."/>
            <person name="Ramana V.V."/>
            <person name="Shouche Y.S."/>
        </authorList>
    </citation>
    <scope>NUCLEOTIDE SEQUENCE [LARGE SCALE GENOMIC DNA]</scope>
    <source>
        <strain evidence="4 5">NIO-1003</strain>
    </source>
</reference>
<dbReference type="PANTHER" id="PTHR40137:SF2">
    <property type="entry name" value="PROTEIN GVPK 1"/>
    <property type="match status" value="1"/>
</dbReference>
<accession>A0A0V8J2D9</accession>
<evidence type="ECO:0000256" key="2">
    <source>
        <dbReference type="ARBA" id="ARBA00035108"/>
    </source>
</evidence>
<dbReference type="Pfam" id="PF05121">
    <property type="entry name" value="GvpK"/>
    <property type="match status" value="1"/>
</dbReference>
<evidence type="ECO:0000313" key="5">
    <source>
        <dbReference type="Proteomes" id="UP000054099"/>
    </source>
</evidence>
<evidence type="ECO:0000313" key="4">
    <source>
        <dbReference type="EMBL" id="KSU81016.1"/>
    </source>
</evidence>
<evidence type="ECO:0000256" key="1">
    <source>
        <dbReference type="ARBA" id="ARBA00022987"/>
    </source>
</evidence>
<proteinExistence type="inferred from homology"/>
<dbReference type="EMBL" id="LNQN01000006">
    <property type="protein sequence ID" value="KSU81016.1"/>
    <property type="molecule type" value="Genomic_DNA"/>
</dbReference>
<dbReference type="GO" id="GO:0031412">
    <property type="term" value="P:gas vesicle organization"/>
    <property type="evidence" value="ECO:0007669"/>
    <property type="project" value="InterPro"/>
</dbReference>
<evidence type="ECO:0000256" key="3">
    <source>
        <dbReference type="ARBA" id="ARBA00035659"/>
    </source>
</evidence>
<dbReference type="Proteomes" id="UP000054099">
    <property type="component" value="Unassembled WGS sequence"/>
</dbReference>
<name>A0A0V8J2D9_9BACL</name>